<evidence type="ECO:0000256" key="3">
    <source>
        <dbReference type="ARBA" id="ARBA00022692"/>
    </source>
</evidence>
<feature type="transmembrane region" description="Helical" evidence="8">
    <location>
        <begin position="6"/>
        <end position="22"/>
    </location>
</feature>
<comment type="subcellular location">
    <subcellularLocation>
        <location evidence="1">Membrane</location>
        <topology evidence="1">Multi-pass membrane protein</topology>
    </subcellularLocation>
</comment>
<evidence type="ECO:0000313" key="9">
    <source>
        <dbReference type="EMBL" id="OGG37728.1"/>
    </source>
</evidence>
<feature type="transmembrane region" description="Helical" evidence="8">
    <location>
        <begin position="77"/>
        <end position="99"/>
    </location>
</feature>
<dbReference type="GO" id="GO:0045436">
    <property type="term" value="F:lycopene beta cyclase activity"/>
    <property type="evidence" value="ECO:0007669"/>
    <property type="project" value="UniProtKB-ARBA"/>
</dbReference>
<evidence type="ECO:0000256" key="5">
    <source>
        <dbReference type="ARBA" id="ARBA00022989"/>
    </source>
</evidence>
<dbReference type="GO" id="GO:0016020">
    <property type="term" value="C:membrane"/>
    <property type="evidence" value="ECO:0007669"/>
    <property type="project" value="UniProtKB-SubCell"/>
</dbReference>
<sequence length="105" mass="12456">MFTLLIFLLIFFGLPLAVMFLFERKLFAYRRTIAWALFFVYTFGFFWDWLSVRTGVWRYDSAPTLGLWIRGIPLEEFIGFYILGTLFIVTVASVMHTLFKNDDES</sequence>
<keyword evidence="3 8" id="KW-0812">Transmembrane</keyword>
<dbReference type="AlphaFoldDB" id="A0A1F6BLH9"/>
<name>A0A1F6BLH9_9BACT</name>
<reference evidence="9 10" key="1">
    <citation type="journal article" date="2016" name="Nat. Commun.">
        <title>Thousands of microbial genomes shed light on interconnected biogeochemical processes in an aquifer system.</title>
        <authorList>
            <person name="Anantharaman K."/>
            <person name="Brown C.T."/>
            <person name="Hug L.A."/>
            <person name="Sharon I."/>
            <person name="Castelle C.J."/>
            <person name="Probst A.J."/>
            <person name="Thomas B.C."/>
            <person name="Singh A."/>
            <person name="Wilkins M.J."/>
            <person name="Karaoz U."/>
            <person name="Brodie E.L."/>
            <person name="Williams K.H."/>
            <person name="Hubbard S.S."/>
            <person name="Banfield J.F."/>
        </authorList>
    </citation>
    <scope>NUCLEOTIDE SEQUENCE [LARGE SCALE GENOMIC DNA]</scope>
</reference>
<keyword evidence="5 8" id="KW-1133">Transmembrane helix</keyword>
<dbReference type="InterPro" id="IPR017825">
    <property type="entry name" value="Lycopene_cyclase_dom"/>
</dbReference>
<evidence type="ECO:0000256" key="7">
    <source>
        <dbReference type="ARBA" id="ARBA00023235"/>
    </source>
</evidence>
<accession>A0A1F6BLH9</accession>
<evidence type="ECO:0000256" key="8">
    <source>
        <dbReference type="SAM" id="Phobius"/>
    </source>
</evidence>
<evidence type="ECO:0000256" key="1">
    <source>
        <dbReference type="ARBA" id="ARBA00004141"/>
    </source>
</evidence>
<comment type="caution">
    <text evidence="9">The sequence shown here is derived from an EMBL/GenBank/DDBJ whole genome shotgun (WGS) entry which is preliminary data.</text>
</comment>
<evidence type="ECO:0008006" key="11">
    <source>
        <dbReference type="Google" id="ProtNLM"/>
    </source>
</evidence>
<keyword evidence="6 8" id="KW-0472">Membrane</keyword>
<evidence type="ECO:0000313" key="10">
    <source>
        <dbReference type="Proteomes" id="UP000176273"/>
    </source>
</evidence>
<protein>
    <recommendedName>
        <fullName evidence="11">Lycopene cyclase domain-containing protein</fullName>
    </recommendedName>
</protein>
<keyword evidence="7" id="KW-0413">Isomerase</keyword>
<proteinExistence type="predicted"/>
<dbReference type="NCBIfam" id="TIGR03462">
    <property type="entry name" value="CarR_dom_SF"/>
    <property type="match status" value="1"/>
</dbReference>
<evidence type="ECO:0000256" key="2">
    <source>
        <dbReference type="ARBA" id="ARBA00004829"/>
    </source>
</evidence>
<dbReference type="GO" id="GO:0016872">
    <property type="term" value="F:intramolecular lyase activity"/>
    <property type="evidence" value="ECO:0007669"/>
    <property type="project" value="InterPro"/>
</dbReference>
<evidence type="ECO:0000256" key="4">
    <source>
        <dbReference type="ARBA" id="ARBA00022746"/>
    </source>
</evidence>
<organism evidence="9 10">
    <name type="scientific">Candidatus Jorgensenbacteria bacterium GWA1_54_12</name>
    <dbReference type="NCBI Taxonomy" id="1798468"/>
    <lineage>
        <taxon>Bacteria</taxon>
        <taxon>Candidatus Joergenseniibacteriota</taxon>
    </lineage>
</organism>
<dbReference type="GO" id="GO:0016117">
    <property type="term" value="P:carotenoid biosynthetic process"/>
    <property type="evidence" value="ECO:0007669"/>
    <property type="project" value="UniProtKB-KW"/>
</dbReference>
<keyword evidence="4" id="KW-0125">Carotenoid biosynthesis</keyword>
<gene>
    <name evidence="9" type="ORF">A2110_01550</name>
</gene>
<feature type="transmembrane region" description="Helical" evidence="8">
    <location>
        <begin position="34"/>
        <end position="57"/>
    </location>
</feature>
<dbReference type="Proteomes" id="UP000176273">
    <property type="component" value="Unassembled WGS sequence"/>
</dbReference>
<comment type="pathway">
    <text evidence="2">Carotenoid biosynthesis.</text>
</comment>
<dbReference type="EMBL" id="MFKH01000004">
    <property type="protein sequence ID" value="OGG37728.1"/>
    <property type="molecule type" value="Genomic_DNA"/>
</dbReference>
<evidence type="ECO:0000256" key="6">
    <source>
        <dbReference type="ARBA" id="ARBA00023136"/>
    </source>
</evidence>
<dbReference type="STRING" id="1798468.A2110_01550"/>